<organism evidence="7 8">
    <name type="scientific">Xylaria multiplex</name>
    <dbReference type="NCBI Taxonomy" id="323545"/>
    <lineage>
        <taxon>Eukaryota</taxon>
        <taxon>Fungi</taxon>
        <taxon>Dikarya</taxon>
        <taxon>Ascomycota</taxon>
        <taxon>Pezizomycotina</taxon>
        <taxon>Sordariomycetes</taxon>
        <taxon>Xylariomycetidae</taxon>
        <taxon>Xylariales</taxon>
        <taxon>Xylariaceae</taxon>
        <taxon>Xylaria</taxon>
    </lineage>
</organism>
<keyword evidence="1" id="KW-0677">Repeat</keyword>
<protein>
    <submittedName>
        <fullName evidence="7">Uncharacterized protein</fullName>
    </submittedName>
</protein>
<dbReference type="Pfam" id="PF12796">
    <property type="entry name" value="Ank_2"/>
    <property type="match status" value="2"/>
</dbReference>
<dbReference type="SMART" id="SM00248">
    <property type="entry name" value="ANK"/>
    <property type="match status" value="5"/>
</dbReference>
<gene>
    <name evidence="7" type="ORF">GQX73_g10198</name>
</gene>
<dbReference type="InterPro" id="IPR002110">
    <property type="entry name" value="Ankyrin_rpt"/>
</dbReference>
<keyword evidence="6" id="KW-0472">Membrane</keyword>
<keyword evidence="4" id="KW-0175">Coiled coil</keyword>
<evidence type="ECO:0000313" key="7">
    <source>
        <dbReference type="EMBL" id="KAF2963387.1"/>
    </source>
</evidence>
<evidence type="ECO:0000313" key="8">
    <source>
        <dbReference type="Proteomes" id="UP000481858"/>
    </source>
</evidence>
<evidence type="ECO:0000256" key="2">
    <source>
        <dbReference type="ARBA" id="ARBA00023043"/>
    </source>
</evidence>
<keyword evidence="8" id="KW-1185">Reference proteome</keyword>
<dbReference type="SUPFAM" id="SSF48403">
    <property type="entry name" value="Ankyrin repeat"/>
    <property type="match status" value="1"/>
</dbReference>
<dbReference type="Pfam" id="PF01544">
    <property type="entry name" value="CorA"/>
    <property type="match status" value="1"/>
</dbReference>
<dbReference type="AlphaFoldDB" id="A0A7C8MLY2"/>
<dbReference type="GO" id="GO:0016020">
    <property type="term" value="C:membrane"/>
    <property type="evidence" value="ECO:0007669"/>
    <property type="project" value="InterPro"/>
</dbReference>
<dbReference type="InParanoid" id="A0A7C8MLY2"/>
<dbReference type="InterPro" id="IPR002523">
    <property type="entry name" value="MgTranspt_CorA/ZnTranspt_ZntB"/>
</dbReference>
<accession>A0A7C8MLY2</accession>
<dbReference type="PANTHER" id="PTHR24124">
    <property type="entry name" value="ANKYRIN REPEAT FAMILY A"/>
    <property type="match status" value="1"/>
</dbReference>
<feature type="repeat" description="ANK" evidence="3">
    <location>
        <begin position="110"/>
        <end position="142"/>
    </location>
</feature>
<comment type="caution">
    <text evidence="7">The sequence shown here is derived from an EMBL/GenBank/DDBJ whole genome shotgun (WGS) entry which is preliminary data.</text>
</comment>
<keyword evidence="2 3" id="KW-0040">ANK repeat</keyword>
<feature type="repeat" description="ANK" evidence="3">
    <location>
        <begin position="33"/>
        <end position="65"/>
    </location>
</feature>
<evidence type="ECO:0000256" key="6">
    <source>
        <dbReference type="SAM" id="Phobius"/>
    </source>
</evidence>
<feature type="coiled-coil region" evidence="4">
    <location>
        <begin position="652"/>
        <end position="679"/>
    </location>
</feature>
<dbReference type="GO" id="GO:0046873">
    <property type="term" value="F:metal ion transmembrane transporter activity"/>
    <property type="evidence" value="ECO:0007669"/>
    <property type="project" value="InterPro"/>
</dbReference>
<feature type="transmembrane region" description="Helical" evidence="6">
    <location>
        <begin position="692"/>
        <end position="721"/>
    </location>
</feature>
<proteinExistence type="predicted"/>
<dbReference type="GO" id="GO:0005634">
    <property type="term" value="C:nucleus"/>
    <property type="evidence" value="ECO:0007669"/>
    <property type="project" value="TreeGrafter"/>
</dbReference>
<reference evidence="7 8" key="1">
    <citation type="submission" date="2019-12" db="EMBL/GenBank/DDBJ databases">
        <title>Draft genome sequence of the ascomycete Xylaria multiplex DSM 110363.</title>
        <authorList>
            <person name="Buettner E."/>
            <person name="Kellner H."/>
        </authorList>
    </citation>
    <scope>NUCLEOTIDE SEQUENCE [LARGE SCALE GENOMIC DNA]</scope>
    <source>
        <strain evidence="7 8">DSM 110363</strain>
    </source>
</reference>
<dbReference type="EMBL" id="WUBL01000208">
    <property type="protein sequence ID" value="KAF2963387.1"/>
    <property type="molecule type" value="Genomic_DNA"/>
</dbReference>
<dbReference type="OrthoDB" id="341259at2759"/>
<feature type="repeat" description="ANK" evidence="3">
    <location>
        <begin position="147"/>
        <end position="179"/>
    </location>
</feature>
<dbReference type="PROSITE" id="PS50297">
    <property type="entry name" value="ANK_REP_REGION"/>
    <property type="match status" value="4"/>
</dbReference>
<feature type="repeat" description="ANK" evidence="3">
    <location>
        <begin position="73"/>
        <end position="105"/>
    </location>
</feature>
<sequence>MIELSWAVRSGKLDDIKRIFNNTALEVDTTNEFGETALHIAAYCNHYEVVAWLLSKRGDQNERDSFVTRRNWVDYTALHYAAQSGELRVVDFLIKEATDKNKYVTAINRRCETALHLAAAHGNLQIVERLIQEATDKNKYVTTIDQLSATALHEAAAVGDLEIVKRLIQEAANKNYYLNMADSDGNTALHKFANGTADSAAIGVFLIENNADPRIKNLDRLTAWDIVRKKKNWDVISGFIFQELDWGPRLRILTSGEFVLKKGIGFGDGVEYCVIHGNNMARVYKQLYAIARSLAGPVIGLEGREMEQAANDHVPAEHIGMLPSNFETRPLEIFGSMLHHIHQDFLENHEAPQHRRAREPSCSIQTLDNAIDITGMSREFISLVMPFVYVADWATIGKRTEKYAEETQNFKYCIGNSHELLEVHMLLTLDEYCSPALSQNVLDFRNKDQVLGRYERPLEKKEDNTTMPPENHEEDNLTLLSGLWLLVELCVWKLGHLFDPETWQRLWHKQPTNTAERRDRLPKHAVFIGQAWVWKICGRVIIAIPHEVYKEIRAATFWQQKQDTRVVLALLLNRLIEHLDDPAHPLLKTYENALSIISEEKKKFFHWISDLREELSMIKSVIAEQEEVWKEFMNSEWPNQEPKELWKSQTKFHKYRRRIAKLEEDAERVERNIATKLDLKQKHATMKEAHSTAIMSASVFGFTVITVIFTPLSFVVALFALPIDEFDKGKAGNDKDGVYLTQYIGKWVAVTESVSVFVTLVAMWAALRFGMGLHVWGKRGLREWVRRQANTMRTSERYSRHRSGDAIEEKGELSKDRTARHGGRRIIGGLMKGLKRSNRNRSDEDGPSDPEPGGNVEPASV</sequence>
<evidence type="ECO:0000256" key="5">
    <source>
        <dbReference type="SAM" id="MobiDB-lite"/>
    </source>
</evidence>
<dbReference type="InterPro" id="IPR036770">
    <property type="entry name" value="Ankyrin_rpt-contain_sf"/>
</dbReference>
<evidence type="ECO:0000256" key="4">
    <source>
        <dbReference type="SAM" id="Coils"/>
    </source>
</evidence>
<evidence type="ECO:0000256" key="3">
    <source>
        <dbReference type="PROSITE-ProRule" id="PRU00023"/>
    </source>
</evidence>
<dbReference type="Proteomes" id="UP000481858">
    <property type="component" value="Unassembled WGS sequence"/>
</dbReference>
<feature type="compositionally biased region" description="Basic and acidic residues" evidence="5">
    <location>
        <begin position="794"/>
        <end position="819"/>
    </location>
</feature>
<feature type="region of interest" description="Disordered" evidence="5">
    <location>
        <begin position="792"/>
        <end position="861"/>
    </location>
</feature>
<dbReference type="Gene3D" id="1.25.40.20">
    <property type="entry name" value="Ankyrin repeat-containing domain"/>
    <property type="match status" value="2"/>
</dbReference>
<keyword evidence="6" id="KW-1133">Transmembrane helix</keyword>
<dbReference type="GO" id="GO:0010468">
    <property type="term" value="P:regulation of gene expression"/>
    <property type="evidence" value="ECO:0007669"/>
    <property type="project" value="TreeGrafter"/>
</dbReference>
<evidence type="ECO:0000256" key="1">
    <source>
        <dbReference type="ARBA" id="ARBA00022737"/>
    </source>
</evidence>
<dbReference type="PANTHER" id="PTHR24124:SF14">
    <property type="entry name" value="CHROMOSOME UNDETERMINED SCAFFOLD_25, WHOLE GENOME SHOTGUN SEQUENCE"/>
    <property type="match status" value="1"/>
</dbReference>
<name>A0A7C8MLY2_9PEZI</name>
<keyword evidence="6" id="KW-0812">Transmembrane</keyword>
<dbReference type="PROSITE" id="PS50088">
    <property type="entry name" value="ANK_REPEAT"/>
    <property type="match status" value="4"/>
</dbReference>